<dbReference type="Proteomes" id="UP001198630">
    <property type="component" value="Unassembled WGS sequence"/>
</dbReference>
<proteinExistence type="inferred from homology"/>
<comment type="caution">
    <text evidence="4">The sequence shown here is derived from an EMBL/GenBank/DDBJ whole genome shotgun (WGS) entry which is preliminary data.</text>
</comment>
<dbReference type="InterPro" id="IPR032710">
    <property type="entry name" value="NTF2-like_dom_sf"/>
</dbReference>
<evidence type="ECO:0000256" key="2">
    <source>
        <dbReference type="ARBA" id="ARBA00023002"/>
    </source>
</evidence>
<name>A0AAW4XFC5_RHORH</name>
<evidence type="ECO:0000313" key="5">
    <source>
        <dbReference type="Proteomes" id="UP001198630"/>
    </source>
</evidence>
<dbReference type="EMBL" id="JAJNCO010000004">
    <property type="protein sequence ID" value="MCD2111317.1"/>
    <property type="molecule type" value="Genomic_DNA"/>
</dbReference>
<dbReference type="PANTHER" id="PTHR41534:SF2">
    <property type="entry name" value="3-PHENYLPROPIONATE_CINNAMIC ACID DIOXYGENASE SUBUNIT BETA"/>
    <property type="match status" value="1"/>
</dbReference>
<accession>A0AAW4XFC5</accession>
<dbReference type="PANTHER" id="PTHR41534">
    <property type="entry name" value="BLR3401 PROTEIN"/>
    <property type="match status" value="1"/>
</dbReference>
<reference evidence="4" key="1">
    <citation type="submission" date="2021-11" db="EMBL/GenBank/DDBJ databases">
        <title>Development of a sustainable strategy for remediation of hydrocarbon-contaminated territories based on the waste exchange concept.</title>
        <authorList>
            <person name="Elkin A."/>
        </authorList>
    </citation>
    <scope>NUCLEOTIDE SEQUENCE</scope>
    <source>
        <strain evidence="4">IEGM 757</strain>
    </source>
</reference>
<feature type="compositionally biased region" description="Polar residues" evidence="3">
    <location>
        <begin position="1"/>
        <end position="16"/>
    </location>
</feature>
<keyword evidence="2" id="KW-0560">Oxidoreductase</keyword>
<organism evidence="4 5">
    <name type="scientific">Rhodococcus rhodochrous</name>
    <dbReference type="NCBI Taxonomy" id="1829"/>
    <lineage>
        <taxon>Bacteria</taxon>
        <taxon>Bacillati</taxon>
        <taxon>Actinomycetota</taxon>
        <taxon>Actinomycetes</taxon>
        <taxon>Mycobacteriales</taxon>
        <taxon>Nocardiaceae</taxon>
        <taxon>Rhodococcus</taxon>
    </lineage>
</organism>
<dbReference type="RefSeq" id="WP_159417013.1">
    <property type="nucleotide sequence ID" value="NZ_CP027557.1"/>
</dbReference>
<dbReference type="Pfam" id="PF00866">
    <property type="entry name" value="Ring_hydroxyl_B"/>
    <property type="match status" value="1"/>
</dbReference>
<dbReference type="InterPro" id="IPR000391">
    <property type="entry name" value="Rng_hydr_dOase-bsu"/>
</dbReference>
<dbReference type="GO" id="GO:0051213">
    <property type="term" value="F:dioxygenase activity"/>
    <property type="evidence" value="ECO:0007669"/>
    <property type="project" value="UniProtKB-KW"/>
</dbReference>
<dbReference type="SUPFAM" id="SSF54427">
    <property type="entry name" value="NTF2-like"/>
    <property type="match status" value="1"/>
</dbReference>
<dbReference type="Gene3D" id="3.10.450.50">
    <property type="match status" value="1"/>
</dbReference>
<dbReference type="AlphaFoldDB" id="A0AAW4XFC5"/>
<evidence type="ECO:0000313" key="4">
    <source>
        <dbReference type="EMBL" id="MCD2111317.1"/>
    </source>
</evidence>
<gene>
    <name evidence="4" type="ORF">LQ384_09425</name>
</gene>
<feature type="region of interest" description="Disordered" evidence="3">
    <location>
        <begin position="1"/>
        <end position="20"/>
    </location>
</feature>
<dbReference type="CDD" id="cd00667">
    <property type="entry name" value="ring_hydroxylating_dioxygenases_beta"/>
    <property type="match status" value="1"/>
</dbReference>
<evidence type="ECO:0000256" key="3">
    <source>
        <dbReference type="SAM" id="MobiDB-lite"/>
    </source>
</evidence>
<dbReference type="GO" id="GO:0019380">
    <property type="term" value="P:3-phenylpropionate catabolic process"/>
    <property type="evidence" value="ECO:0007669"/>
    <property type="project" value="TreeGrafter"/>
</dbReference>
<keyword evidence="4" id="KW-0223">Dioxygenase</keyword>
<comment type="similarity">
    <text evidence="1">Belongs to the bacterial ring-hydroxylating dioxygenase beta subunit family.</text>
</comment>
<protein>
    <submittedName>
        <fullName evidence="4">Aromatic-ring-hydroxylating dioxygenase subunit beta</fullName>
    </submittedName>
</protein>
<sequence>MTLMETTPGTAQSPDDGSTRAVSRAEVEDFLIAEAALLDEWMLDRWLELFVPGASMQIPTTDQWALGPDSAGYFVADDWDLLQARVKRLKSRKAHAENPHSRTTRLVGNVRVLEQSGDSVRVAANFVIHRFRDGHGFTYAGRYDHTLEVGESGLRFLLRRAVLTNEAMAPGARLSFIV</sequence>
<evidence type="ECO:0000256" key="1">
    <source>
        <dbReference type="ARBA" id="ARBA00009570"/>
    </source>
</evidence>